<dbReference type="InterPro" id="IPR010787">
    <property type="entry name" value="DUF1385"/>
</dbReference>
<dbReference type="RefSeq" id="WP_022756695.1">
    <property type="nucleotide sequence ID" value="NZ_FOGJ01000006.1"/>
</dbReference>
<evidence type="ECO:0000313" key="3">
    <source>
        <dbReference type="Proteomes" id="UP000182584"/>
    </source>
</evidence>
<dbReference type="eggNOG" id="COG3872">
    <property type="taxonomic scope" value="Bacteria"/>
</dbReference>
<feature type="transmembrane region" description="Helical" evidence="1">
    <location>
        <begin position="110"/>
        <end position="130"/>
    </location>
</feature>
<feature type="transmembrane region" description="Helical" evidence="1">
    <location>
        <begin position="211"/>
        <end position="230"/>
    </location>
</feature>
<accession>A0A1H9PGU9</accession>
<dbReference type="PANTHER" id="PTHR42867:SF1">
    <property type="entry name" value="MEMBRANE PROTEIN-RELATED"/>
    <property type="match status" value="1"/>
</dbReference>
<proteinExistence type="predicted"/>
<dbReference type="OrthoDB" id="9784805at2"/>
<dbReference type="Pfam" id="PF07136">
    <property type="entry name" value="DUF1385"/>
    <property type="match status" value="1"/>
</dbReference>
<evidence type="ECO:0000256" key="1">
    <source>
        <dbReference type="SAM" id="Phobius"/>
    </source>
</evidence>
<dbReference type="PANTHER" id="PTHR42867">
    <property type="entry name" value="MEMBRANE PROTEIN-RELATED"/>
    <property type="match status" value="1"/>
</dbReference>
<sequence>MKKKITHYSGIGGQAVLEGVMMRNKDLYAVAVRKPDGQVHVEIDEYHGVLSGSPLLRIPFIRGIFVFIDSLVLGTKALNRSADFYEDEEEDATGADKAADAVTGGKGDKVFSVLTTVFAFALAIGLFLILPERLSAWMNTYLQSQALQAVAEGIIRIAIFILYILAITLMPDIKRLFRYHGAEHKCINCIESGLPLTVSNVKRSSRFHKRCGSSFILFVLVVSIILFMFINTESVAMKLLYRILLLPVVSGISYELIRFAGKSDNPVISIISKPGLLLQRLTTKEPDDSMIEVGIASVEAIFDWRTYQKDVFGFDFADEDEEDVLE</sequence>
<gene>
    <name evidence="2" type="ORF">SAMN04487884_10629</name>
</gene>
<protein>
    <submittedName>
        <fullName evidence="2">Uncharacterized conserved protein YqhQ</fullName>
    </submittedName>
</protein>
<feature type="transmembrane region" description="Helical" evidence="1">
    <location>
        <begin position="150"/>
        <end position="170"/>
    </location>
</feature>
<evidence type="ECO:0000313" key="2">
    <source>
        <dbReference type="EMBL" id="SER47452.1"/>
    </source>
</evidence>
<dbReference type="EMBL" id="FOGJ01000006">
    <property type="protein sequence ID" value="SER47452.1"/>
    <property type="molecule type" value="Genomic_DNA"/>
</dbReference>
<name>A0A1H9PGU9_BUTFI</name>
<dbReference type="AlphaFoldDB" id="A0A1H9PGU9"/>
<reference evidence="2 3" key="1">
    <citation type="submission" date="2016-10" db="EMBL/GenBank/DDBJ databases">
        <authorList>
            <person name="de Groot N.N."/>
        </authorList>
    </citation>
    <scope>NUCLEOTIDE SEQUENCE [LARGE SCALE GENOMIC DNA]</scope>
    <source>
        <strain evidence="2 3">AR40</strain>
    </source>
</reference>
<keyword evidence="1" id="KW-0472">Membrane</keyword>
<organism evidence="2 3">
    <name type="scientific">Butyrivibrio fibrisolvens</name>
    <dbReference type="NCBI Taxonomy" id="831"/>
    <lineage>
        <taxon>Bacteria</taxon>
        <taxon>Bacillati</taxon>
        <taxon>Bacillota</taxon>
        <taxon>Clostridia</taxon>
        <taxon>Lachnospirales</taxon>
        <taxon>Lachnospiraceae</taxon>
        <taxon>Butyrivibrio</taxon>
    </lineage>
</organism>
<keyword evidence="1" id="KW-1133">Transmembrane helix</keyword>
<dbReference type="Proteomes" id="UP000182584">
    <property type="component" value="Unassembled WGS sequence"/>
</dbReference>
<keyword evidence="1" id="KW-0812">Transmembrane</keyword>